<feature type="transmembrane region" description="Helical" evidence="5">
    <location>
        <begin position="205"/>
        <end position="225"/>
    </location>
</feature>
<feature type="transmembrane region" description="Helical" evidence="5">
    <location>
        <begin position="237"/>
        <end position="261"/>
    </location>
</feature>
<dbReference type="GO" id="GO:0004842">
    <property type="term" value="F:ubiquitin-protein transferase activity"/>
    <property type="evidence" value="ECO:0007669"/>
    <property type="project" value="TreeGrafter"/>
</dbReference>
<dbReference type="SUPFAM" id="SSF57850">
    <property type="entry name" value="RING/U-box"/>
    <property type="match status" value="1"/>
</dbReference>
<evidence type="ECO:0000256" key="4">
    <source>
        <dbReference type="PROSITE-ProRule" id="PRU00175"/>
    </source>
</evidence>
<reference evidence="8 9" key="1">
    <citation type="submission" date="2024-03" db="EMBL/GenBank/DDBJ databases">
        <title>Complete genome sequence of the green alga Chloropicon roscoffensis RCC1871.</title>
        <authorList>
            <person name="Lemieux C."/>
            <person name="Pombert J.-F."/>
            <person name="Otis C."/>
            <person name="Turmel M."/>
        </authorList>
    </citation>
    <scope>NUCLEOTIDE SEQUENCE [LARGE SCALE GENOMIC DNA]</scope>
    <source>
        <strain evidence="8 9">RCC1871</strain>
    </source>
</reference>
<accession>A0AAX4P4A1</accession>
<evidence type="ECO:0000259" key="6">
    <source>
        <dbReference type="PROSITE" id="PS50089"/>
    </source>
</evidence>
<protein>
    <submittedName>
        <fullName evidence="8">RING-CH-type domain-containing protein</fullName>
    </submittedName>
</protein>
<dbReference type="Pfam" id="PF12906">
    <property type="entry name" value="RINGv"/>
    <property type="match status" value="1"/>
</dbReference>
<keyword evidence="3" id="KW-0862">Zinc</keyword>
<name>A0AAX4P4A1_9CHLO</name>
<feature type="domain" description="RING-type" evidence="6">
    <location>
        <begin position="107"/>
        <end position="153"/>
    </location>
</feature>
<evidence type="ECO:0000259" key="7">
    <source>
        <dbReference type="PROSITE" id="PS51292"/>
    </source>
</evidence>
<keyword evidence="1" id="KW-0479">Metal-binding</keyword>
<dbReference type="InterPro" id="IPR011016">
    <property type="entry name" value="Znf_RING-CH"/>
</dbReference>
<dbReference type="GO" id="GO:0016567">
    <property type="term" value="P:protein ubiquitination"/>
    <property type="evidence" value="ECO:0007669"/>
    <property type="project" value="TreeGrafter"/>
</dbReference>
<dbReference type="AlphaFoldDB" id="A0AAX4P4A1"/>
<gene>
    <name evidence="8" type="ORF">HKI87_03g23800</name>
</gene>
<sequence length="298" mass="34446">MAFGVVQYVLRKEREERRERARQELRIRELRFEERSRAQRMVLDRVVDDDVERGAGTSEGDHFCNQHEHCPSAIPCHTEEVEVGVSSGYTSEEEEEDLQPGVETAECRICQERERIDKLESPCACSGSLKYVHRSCLERWANEKGNSTCEICKGEWVGVRVQPSQREEEPSRAESTAFVGWLIPRHGTEHDEEARLQRLLSWKRYGRIFFASFAAFSIFNFSAWLLQDDSPPIAELIVFSFQVLILLIPFFLVWRIMAIFWKNYHSRESPRIFIYNGFAPRAGVGPLGGSRGTHTEDV</sequence>
<proteinExistence type="predicted"/>
<dbReference type="InterPro" id="IPR001841">
    <property type="entry name" value="Znf_RING"/>
</dbReference>
<evidence type="ECO:0000256" key="5">
    <source>
        <dbReference type="SAM" id="Phobius"/>
    </source>
</evidence>
<dbReference type="PANTHER" id="PTHR23012">
    <property type="entry name" value="RING/FYVE/PHD ZINC FINGER DOMAIN-CONTAINING"/>
    <property type="match status" value="1"/>
</dbReference>
<dbReference type="InterPro" id="IPR033275">
    <property type="entry name" value="MARCH-like"/>
</dbReference>
<dbReference type="Proteomes" id="UP001472866">
    <property type="component" value="Chromosome 03"/>
</dbReference>
<dbReference type="SMART" id="SM00744">
    <property type="entry name" value="RINGv"/>
    <property type="match status" value="1"/>
</dbReference>
<keyword evidence="5" id="KW-1133">Transmembrane helix</keyword>
<dbReference type="CDD" id="cd16495">
    <property type="entry name" value="RING_CH-C4HC3_MARCH"/>
    <property type="match status" value="1"/>
</dbReference>
<dbReference type="GO" id="GO:0016020">
    <property type="term" value="C:membrane"/>
    <property type="evidence" value="ECO:0007669"/>
    <property type="project" value="TreeGrafter"/>
</dbReference>
<dbReference type="InterPro" id="IPR013083">
    <property type="entry name" value="Znf_RING/FYVE/PHD"/>
</dbReference>
<keyword evidence="9" id="KW-1185">Reference proteome</keyword>
<keyword evidence="2 4" id="KW-0863">Zinc-finger</keyword>
<evidence type="ECO:0000256" key="1">
    <source>
        <dbReference type="ARBA" id="ARBA00022723"/>
    </source>
</evidence>
<dbReference type="GO" id="GO:0008270">
    <property type="term" value="F:zinc ion binding"/>
    <property type="evidence" value="ECO:0007669"/>
    <property type="project" value="UniProtKB-KW"/>
</dbReference>
<evidence type="ECO:0000256" key="2">
    <source>
        <dbReference type="ARBA" id="ARBA00022771"/>
    </source>
</evidence>
<evidence type="ECO:0000313" key="8">
    <source>
        <dbReference type="EMBL" id="WZN60846.1"/>
    </source>
</evidence>
<evidence type="ECO:0000256" key="3">
    <source>
        <dbReference type="ARBA" id="ARBA00022833"/>
    </source>
</evidence>
<keyword evidence="5" id="KW-0812">Transmembrane</keyword>
<dbReference type="PROSITE" id="PS51292">
    <property type="entry name" value="ZF_RING_CH"/>
    <property type="match status" value="1"/>
</dbReference>
<dbReference type="PROSITE" id="PS50089">
    <property type="entry name" value="ZF_RING_2"/>
    <property type="match status" value="1"/>
</dbReference>
<evidence type="ECO:0000313" key="9">
    <source>
        <dbReference type="Proteomes" id="UP001472866"/>
    </source>
</evidence>
<dbReference type="PANTHER" id="PTHR23012:SF215">
    <property type="entry name" value="RING_FYVE_PHD ZINC FINGER SUPERFAMILY PROTEIN"/>
    <property type="match status" value="1"/>
</dbReference>
<feature type="domain" description="RING-CH-type" evidence="7">
    <location>
        <begin position="99"/>
        <end position="159"/>
    </location>
</feature>
<dbReference type="EMBL" id="CP151503">
    <property type="protein sequence ID" value="WZN60846.1"/>
    <property type="molecule type" value="Genomic_DNA"/>
</dbReference>
<dbReference type="Gene3D" id="3.30.40.10">
    <property type="entry name" value="Zinc/RING finger domain, C3HC4 (zinc finger)"/>
    <property type="match status" value="1"/>
</dbReference>
<keyword evidence="5" id="KW-0472">Membrane</keyword>
<organism evidence="8 9">
    <name type="scientific">Chloropicon roscoffensis</name>
    <dbReference type="NCBI Taxonomy" id="1461544"/>
    <lineage>
        <taxon>Eukaryota</taxon>
        <taxon>Viridiplantae</taxon>
        <taxon>Chlorophyta</taxon>
        <taxon>Chloropicophyceae</taxon>
        <taxon>Chloropicales</taxon>
        <taxon>Chloropicaceae</taxon>
        <taxon>Chloropicon</taxon>
    </lineage>
</organism>